<feature type="transmembrane region" description="Helical" evidence="1">
    <location>
        <begin position="38"/>
        <end position="62"/>
    </location>
</feature>
<evidence type="ECO:0000256" key="1">
    <source>
        <dbReference type="SAM" id="Phobius"/>
    </source>
</evidence>
<sequence length="148" mass="15702">MSSNPILRSTLIYGGAVAVVLAIVAGGVGFAIDGQRGLVSGVLGIVIAACFLGLTAGSILFANRFRDSEVYIPVFFGIVMGGWILKFVIFFAVAFVLRDQSWISTPIMFVSLIVGTLATLVADVFVIAKSRMPYASDVKLPTYTDADD</sequence>
<feature type="transmembrane region" description="Helical" evidence="1">
    <location>
        <begin position="12"/>
        <end position="32"/>
    </location>
</feature>
<protein>
    <recommendedName>
        <fullName evidence="6">ATP synthase protein I</fullName>
    </recommendedName>
</protein>
<evidence type="ECO:0000313" key="2">
    <source>
        <dbReference type="EMBL" id="PSL38945.1"/>
    </source>
</evidence>
<feature type="transmembrane region" description="Helical" evidence="1">
    <location>
        <begin position="74"/>
        <end position="97"/>
    </location>
</feature>
<keyword evidence="1" id="KW-0472">Membrane</keyword>
<keyword evidence="1" id="KW-0812">Transmembrane</keyword>
<dbReference type="AlphaFoldDB" id="A0A2P8GYC6"/>
<proteinExistence type="predicted"/>
<dbReference type="EMBL" id="RZGY01000001">
    <property type="protein sequence ID" value="RUQ86593.1"/>
    <property type="molecule type" value="Genomic_DNA"/>
</dbReference>
<dbReference type="Proteomes" id="UP000268291">
    <property type="component" value="Unassembled WGS sequence"/>
</dbReference>
<evidence type="ECO:0000313" key="3">
    <source>
        <dbReference type="EMBL" id="RUQ86593.1"/>
    </source>
</evidence>
<gene>
    <name evidence="2" type="ORF">CLV49_2576</name>
    <name evidence="3" type="ORF">ELQ93_06345</name>
</gene>
<evidence type="ECO:0008006" key="6">
    <source>
        <dbReference type="Google" id="ProtNLM"/>
    </source>
</evidence>
<reference evidence="2 4" key="1">
    <citation type="submission" date="2018-03" db="EMBL/GenBank/DDBJ databases">
        <title>Genomic Encyclopedia of Archaeal and Bacterial Type Strains, Phase II (KMG-II): from individual species to whole genera.</title>
        <authorList>
            <person name="Goeker M."/>
        </authorList>
    </citation>
    <scope>NUCLEOTIDE SEQUENCE [LARGE SCALE GENOMIC DNA]</scope>
    <source>
        <strain evidence="2 4">DSM 21548</strain>
    </source>
</reference>
<dbReference type="EMBL" id="PYAU01000001">
    <property type="protein sequence ID" value="PSL38945.1"/>
    <property type="molecule type" value="Genomic_DNA"/>
</dbReference>
<keyword evidence="5" id="KW-1185">Reference proteome</keyword>
<organism evidence="2 4">
    <name type="scientific">Labedella gwakjiensis</name>
    <dbReference type="NCBI Taxonomy" id="390269"/>
    <lineage>
        <taxon>Bacteria</taxon>
        <taxon>Bacillati</taxon>
        <taxon>Actinomycetota</taxon>
        <taxon>Actinomycetes</taxon>
        <taxon>Micrococcales</taxon>
        <taxon>Microbacteriaceae</taxon>
        <taxon>Labedella</taxon>
    </lineage>
</organism>
<feature type="transmembrane region" description="Helical" evidence="1">
    <location>
        <begin position="103"/>
        <end position="126"/>
    </location>
</feature>
<evidence type="ECO:0000313" key="5">
    <source>
        <dbReference type="Proteomes" id="UP000268291"/>
    </source>
</evidence>
<reference evidence="3 5" key="2">
    <citation type="submission" date="2018-12" db="EMBL/GenBank/DDBJ databases">
        <authorList>
            <person name="hu s."/>
            <person name="Xu Y."/>
            <person name="Xu B."/>
            <person name="Li F."/>
        </authorList>
    </citation>
    <scope>NUCLEOTIDE SEQUENCE [LARGE SCALE GENOMIC DNA]</scope>
    <source>
        <strain evidence="3 5">KSW2-17</strain>
    </source>
</reference>
<accession>A0A2P8GYC6</accession>
<keyword evidence="1" id="KW-1133">Transmembrane helix</keyword>
<dbReference type="RefSeq" id="WP_106563882.1">
    <property type="nucleotide sequence ID" value="NZ_PYAU01000001.1"/>
</dbReference>
<name>A0A2P8GYC6_9MICO</name>
<evidence type="ECO:0000313" key="4">
    <source>
        <dbReference type="Proteomes" id="UP000241203"/>
    </source>
</evidence>
<comment type="caution">
    <text evidence="2">The sequence shown here is derived from an EMBL/GenBank/DDBJ whole genome shotgun (WGS) entry which is preliminary data.</text>
</comment>
<dbReference type="Proteomes" id="UP000241203">
    <property type="component" value="Unassembled WGS sequence"/>
</dbReference>
<dbReference type="OrthoDB" id="5117309at2"/>